<dbReference type="InterPro" id="IPR027353">
    <property type="entry name" value="NET_dom"/>
</dbReference>
<evidence type="ECO:0000313" key="2">
    <source>
        <dbReference type="EMBL" id="OHT05357.1"/>
    </source>
</evidence>
<keyword evidence="3" id="KW-1185">Reference proteome</keyword>
<accession>A0A1J4K7G9</accession>
<dbReference type="EMBL" id="MLAK01000760">
    <property type="protein sequence ID" value="OHT05357.1"/>
    <property type="molecule type" value="Genomic_DNA"/>
</dbReference>
<feature type="domain" description="NET" evidence="1">
    <location>
        <begin position="147"/>
        <end position="198"/>
    </location>
</feature>
<dbReference type="RefSeq" id="XP_068358493.1">
    <property type="nucleotide sequence ID" value="XM_068492793.1"/>
</dbReference>
<name>A0A1J4K7G9_9EUKA</name>
<comment type="caution">
    <text evidence="2">The sequence shown here is derived from an EMBL/GenBank/DDBJ whole genome shotgun (WGS) entry which is preliminary data.</text>
</comment>
<proteinExistence type="predicted"/>
<dbReference type="VEuPathDB" id="TrichDB:TRFO_05934"/>
<dbReference type="Proteomes" id="UP000179807">
    <property type="component" value="Unassembled WGS sequence"/>
</dbReference>
<reference evidence="2" key="1">
    <citation type="submission" date="2016-10" db="EMBL/GenBank/DDBJ databases">
        <authorList>
            <person name="Benchimol M."/>
            <person name="Almeida L.G."/>
            <person name="Vasconcelos A.T."/>
            <person name="Perreira-Neves A."/>
            <person name="Rosa I.A."/>
            <person name="Tasca T."/>
            <person name="Bogo M.R."/>
            <person name="de Souza W."/>
        </authorList>
    </citation>
    <scope>NUCLEOTIDE SEQUENCE [LARGE SCALE GENOMIC DNA]</scope>
    <source>
        <strain evidence="2">K</strain>
    </source>
</reference>
<protein>
    <recommendedName>
        <fullName evidence="1">NET domain-containing protein</fullName>
    </recommendedName>
</protein>
<sequence>MNKKTTEKILLILDDIFQHPMCTIFIRGSSSIGEEKSISHLRSRIISGDFRNENEAITEMYDIIRIFQECDDYLNLVGEEIKKLIQKKYEFYFAAPENWGIRVANLRAQLTELTVDAPQKVKALCQWPTKQSIKKPEIVMINPEDIKNMVNVMNELSEEKLQGITNIIQSNEPEINLEGNLNLAILKPTTLSQIQKYIYEPVY</sequence>
<dbReference type="Gene3D" id="1.20.1270.220">
    <property type="match status" value="1"/>
</dbReference>
<dbReference type="InterPro" id="IPR038336">
    <property type="entry name" value="NET_sf"/>
</dbReference>
<dbReference type="OrthoDB" id="10654724at2759"/>
<organism evidence="2 3">
    <name type="scientific">Tritrichomonas foetus</name>
    <dbReference type="NCBI Taxonomy" id="1144522"/>
    <lineage>
        <taxon>Eukaryota</taxon>
        <taxon>Metamonada</taxon>
        <taxon>Parabasalia</taxon>
        <taxon>Tritrichomonadida</taxon>
        <taxon>Tritrichomonadidae</taxon>
        <taxon>Tritrichomonas</taxon>
    </lineage>
</organism>
<dbReference type="GeneID" id="94827497"/>
<dbReference type="Pfam" id="PF17035">
    <property type="entry name" value="BET"/>
    <property type="match status" value="1"/>
</dbReference>
<evidence type="ECO:0000259" key="1">
    <source>
        <dbReference type="Pfam" id="PF17035"/>
    </source>
</evidence>
<dbReference type="AlphaFoldDB" id="A0A1J4K7G9"/>
<gene>
    <name evidence="2" type="ORF">TRFO_05934</name>
</gene>
<evidence type="ECO:0000313" key="3">
    <source>
        <dbReference type="Proteomes" id="UP000179807"/>
    </source>
</evidence>